<name>A0AAW6RJ13_9BURK</name>
<feature type="domain" description="HTH cro/C1-type" evidence="2">
    <location>
        <begin position="12"/>
        <end position="66"/>
    </location>
</feature>
<evidence type="ECO:0000256" key="1">
    <source>
        <dbReference type="ARBA" id="ARBA00023125"/>
    </source>
</evidence>
<dbReference type="AlphaFoldDB" id="A0AAW6RJ13"/>
<gene>
    <name evidence="3" type="ORF">QB898_00640</name>
</gene>
<dbReference type="SUPFAM" id="SSF47413">
    <property type="entry name" value="lambda repressor-like DNA-binding domains"/>
    <property type="match status" value="1"/>
</dbReference>
<dbReference type="PROSITE" id="PS50943">
    <property type="entry name" value="HTH_CROC1"/>
    <property type="match status" value="1"/>
</dbReference>
<dbReference type="RefSeq" id="WP_279523390.1">
    <property type="nucleotide sequence ID" value="NZ_JARVII010000001.1"/>
</dbReference>
<dbReference type="Gene3D" id="1.10.260.40">
    <property type="entry name" value="lambda repressor-like DNA-binding domains"/>
    <property type="match status" value="1"/>
</dbReference>
<reference evidence="3 4" key="1">
    <citation type="submission" date="2023-04" db="EMBL/GenBank/DDBJ databases">
        <title>Ottowia paracancer sp. nov., isolated from human stomach.</title>
        <authorList>
            <person name="Song Y."/>
        </authorList>
    </citation>
    <scope>NUCLEOTIDE SEQUENCE [LARGE SCALE GENOMIC DNA]</scope>
    <source>
        <strain evidence="3 4">10c7w1</strain>
    </source>
</reference>
<dbReference type="CDD" id="cd00093">
    <property type="entry name" value="HTH_XRE"/>
    <property type="match status" value="1"/>
</dbReference>
<protein>
    <submittedName>
        <fullName evidence="3">Helix-turn-helix transcriptional regulator</fullName>
    </submittedName>
</protein>
<keyword evidence="4" id="KW-1185">Reference proteome</keyword>
<keyword evidence="1" id="KW-0238">DNA-binding</keyword>
<dbReference type="GO" id="GO:0003677">
    <property type="term" value="F:DNA binding"/>
    <property type="evidence" value="ECO:0007669"/>
    <property type="project" value="UniProtKB-KW"/>
</dbReference>
<dbReference type="Pfam" id="PF01381">
    <property type="entry name" value="HTH_3"/>
    <property type="match status" value="1"/>
</dbReference>
<dbReference type="GO" id="GO:0003700">
    <property type="term" value="F:DNA-binding transcription factor activity"/>
    <property type="evidence" value="ECO:0007669"/>
    <property type="project" value="TreeGrafter"/>
</dbReference>
<dbReference type="InterPro" id="IPR050807">
    <property type="entry name" value="TransReg_Diox_bact_type"/>
</dbReference>
<dbReference type="SMART" id="SM00530">
    <property type="entry name" value="HTH_XRE"/>
    <property type="match status" value="1"/>
</dbReference>
<organism evidence="3 4">
    <name type="scientific">Ottowia cancrivicina</name>
    <dbReference type="NCBI Taxonomy" id="3040346"/>
    <lineage>
        <taxon>Bacteria</taxon>
        <taxon>Pseudomonadati</taxon>
        <taxon>Pseudomonadota</taxon>
        <taxon>Betaproteobacteria</taxon>
        <taxon>Burkholderiales</taxon>
        <taxon>Comamonadaceae</taxon>
        <taxon>Ottowia</taxon>
    </lineage>
</organism>
<dbReference type="InterPro" id="IPR001387">
    <property type="entry name" value="Cro/C1-type_HTH"/>
</dbReference>
<dbReference type="Proteomes" id="UP001237156">
    <property type="component" value="Unassembled WGS sequence"/>
</dbReference>
<evidence type="ECO:0000259" key="2">
    <source>
        <dbReference type="PROSITE" id="PS50943"/>
    </source>
</evidence>
<sequence>MAGLEKAFGSALRELRNQRALSQEALAFEAELARNYISQLELGSKSPSLRTIFKLCKVLDVSPSHMIDTVQHMLSVTEPTADIARTSNSTKKTG</sequence>
<dbReference type="InterPro" id="IPR010982">
    <property type="entry name" value="Lambda_DNA-bd_dom_sf"/>
</dbReference>
<evidence type="ECO:0000313" key="3">
    <source>
        <dbReference type="EMBL" id="MDG9698241.1"/>
    </source>
</evidence>
<dbReference type="EMBL" id="JARVII010000001">
    <property type="protein sequence ID" value="MDG9698241.1"/>
    <property type="molecule type" value="Genomic_DNA"/>
</dbReference>
<accession>A0AAW6RJ13</accession>
<dbReference type="PANTHER" id="PTHR46797:SF1">
    <property type="entry name" value="METHYLPHOSPHONATE SYNTHASE"/>
    <property type="match status" value="1"/>
</dbReference>
<comment type="caution">
    <text evidence="3">The sequence shown here is derived from an EMBL/GenBank/DDBJ whole genome shotgun (WGS) entry which is preliminary data.</text>
</comment>
<proteinExistence type="predicted"/>
<dbReference type="PANTHER" id="PTHR46797">
    <property type="entry name" value="HTH-TYPE TRANSCRIPTIONAL REGULATOR"/>
    <property type="match status" value="1"/>
</dbReference>
<dbReference type="GO" id="GO:0005829">
    <property type="term" value="C:cytosol"/>
    <property type="evidence" value="ECO:0007669"/>
    <property type="project" value="TreeGrafter"/>
</dbReference>
<evidence type="ECO:0000313" key="4">
    <source>
        <dbReference type="Proteomes" id="UP001237156"/>
    </source>
</evidence>